<evidence type="ECO:0000313" key="3">
    <source>
        <dbReference type="EMBL" id="KAF9728620.1"/>
    </source>
</evidence>
<evidence type="ECO:0000313" key="4">
    <source>
        <dbReference type="Proteomes" id="UP000756921"/>
    </source>
</evidence>
<sequence length="373" mass="41202">MQTTSDLPRKTTKNGRPSHPRWITNDPMPAENEIATRKRSVSPTKKPTEYRSIFLSEAGVFIDCEFAPPPAARNLESITVEECRVSDRKGQGEGDWRASASVTVMNKLQRYESFAKVLNVNGSDKPWRTDLKPVRATVNIQRTVMPPPFAISPMAVGPKDLTTTPDQSNSFSSRAGVILNPPFDDTPARSEQLDGDTLSYTSGCTSLSDPDSLSTPKPDICVGLEHRWFSPLQQSTLNSLDTDPHAQTMGLHFPFLIFEAKGNAGLFGAQNQAAVSAACMLRILDLVDCADMVVWSVTTEGPIHELWVHYCDGEENYQSINVGAWRVTSLDGAKAFVSAVARIMVWGSTVYTRKVLEALTRYNDDPECLNRVF</sequence>
<comment type="caution">
    <text evidence="3">The sequence shown here is derived from an EMBL/GenBank/DDBJ whole genome shotgun (WGS) entry which is preliminary data.</text>
</comment>
<feature type="domain" description="DUF7924" evidence="2">
    <location>
        <begin position="209"/>
        <end position="349"/>
    </location>
</feature>
<evidence type="ECO:0000259" key="2">
    <source>
        <dbReference type="Pfam" id="PF25545"/>
    </source>
</evidence>
<reference evidence="3" key="1">
    <citation type="journal article" date="2020" name="Mol. Plant Microbe Interact.">
        <title>Genome Sequence of the Biocontrol Agent Coniothyrium minitans strain Conio (IMI 134523).</title>
        <authorList>
            <person name="Patel D."/>
            <person name="Shittu T.A."/>
            <person name="Baroncelli R."/>
            <person name="Muthumeenakshi S."/>
            <person name="Osborne T.H."/>
            <person name="Janganan T.K."/>
            <person name="Sreenivasaprasad S."/>
        </authorList>
    </citation>
    <scope>NUCLEOTIDE SEQUENCE</scope>
    <source>
        <strain evidence="3">Conio</strain>
    </source>
</reference>
<organism evidence="3 4">
    <name type="scientific">Paraphaeosphaeria minitans</name>
    <dbReference type="NCBI Taxonomy" id="565426"/>
    <lineage>
        <taxon>Eukaryota</taxon>
        <taxon>Fungi</taxon>
        <taxon>Dikarya</taxon>
        <taxon>Ascomycota</taxon>
        <taxon>Pezizomycotina</taxon>
        <taxon>Dothideomycetes</taxon>
        <taxon>Pleosporomycetidae</taxon>
        <taxon>Pleosporales</taxon>
        <taxon>Massarineae</taxon>
        <taxon>Didymosphaeriaceae</taxon>
        <taxon>Paraphaeosphaeria</taxon>
    </lineage>
</organism>
<dbReference type="Proteomes" id="UP000756921">
    <property type="component" value="Unassembled WGS sequence"/>
</dbReference>
<protein>
    <recommendedName>
        <fullName evidence="2">DUF7924 domain-containing protein</fullName>
    </recommendedName>
</protein>
<dbReference type="InterPro" id="IPR057684">
    <property type="entry name" value="DUF7924"/>
</dbReference>
<feature type="compositionally biased region" description="Basic residues" evidence="1">
    <location>
        <begin position="10"/>
        <end position="19"/>
    </location>
</feature>
<evidence type="ECO:0000256" key="1">
    <source>
        <dbReference type="SAM" id="MobiDB-lite"/>
    </source>
</evidence>
<gene>
    <name evidence="3" type="ORF">PMIN01_13448</name>
</gene>
<dbReference type="EMBL" id="WJXW01000019">
    <property type="protein sequence ID" value="KAF9728620.1"/>
    <property type="molecule type" value="Genomic_DNA"/>
</dbReference>
<dbReference type="Pfam" id="PF25545">
    <property type="entry name" value="DUF7924"/>
    <property type="match status" value="1"/>
</dbReference>
<proteinExistence type="predicted"/>
<feature type="region of interest" description="Disordered" evidence="1">
    <location>
        <begin position="1"/>
        <end position="46"/>
    </location>
</feature>
<accession>A0A9P6KJB4</accession>
<dbReference type="AlphaFoldDB" id="A0A9P6KJB4"/>
<keyword evidence="4" id="KW-1185">Reference proteome</keyword>
<name>A0A9P6KJB4_9PLEO</name>
<dbReference type="OrthoDB" id="5372703at2759"/>